<evidence type="ECO:0000256" key="1">
    <source>
        <dbReference type="SAM" id="MobiDB-lite"/>
    </source>
</evidence>
<dbReference type="EMBL" id="JAODUP010000436">
    <property type="protein sequence ID" value="KAK2149797.1"/>
    <property type="molecule type" value="Genomic_DNA"/>
</dbReference>
<gene>
    <name evidence="4" type="ORF">LSH36_436g03030</name>
</gene>
<comment type="caution">
    <text evidence="4">The sequence shown here is derived from an EMBL/GenBank/DDBJ whole genome shotgun (WGS) entry which is preliminary data.</text>
</comment>
<evidence type="ECO:0000256" key="2">
    <source>
        <dbReference type="SAM" id="Phobius"/>
    </source>
</evidence>
<dbReference type="CDD" id="cd22823">
    <property type="entry name" value="Gal_Rha_Lectin"/>
    <property type="match status" value="1"/>
</dbReference>
<dbReference type="AlphaFoldDB" id="A0AAD9MXU2"/>
<dbReference type="InterPro" id="IPR000922">
    <property type="entry name" value="Lectin_gal-bd_dom"/>
</dbReference>
<organism evidence="4 5">
    <name type="scientific">Paralvinella palmiformis</name>
    <dbReference type="NCBI Taxonomy" id="53620"/>
    <lineage>
        <taxon>Eukaryota</taxon>
        <taxon>Metazoa</taxon>
        <taxon>Spiralia</taxon>
        <taxon>Lophotrochozoa</taxon>
        <taxon>Annelida</taxon>
        <taxon>Polychaeta</taxon>
        <taxon>Sedentaria</taxon>
        <taxon>Canalipalpata</taxon>
        <taxon>Terebellida</taxon>
        <taxon>Terebelliformia</taxon>
        <taxon>Alvinellidae</taxon>
        <taxon>Paralvinella</taxon>
    </lineage>
</organism>
<dbReference type="PANTHER" id="PTHR46780">
    <property type="entry name" value="PROTEIN EVA-1"/>
    <property type="match status" value="1"/>
</dbReference>
<dbReference type="InterPro" id="IPR043159">
    <property type="entry name" value="Lectin_gal-bd_sf"/>
</dbReference>
<evidence type="ECO:0000259" key="3">
    <source>
        <dbReference type="PROSITE" id="PS50228"/>
    </source>
</evidence>
<evidence type="ECO:0000313" key="4">
    <source>
        <dbReference type="EMBL" id="KAK2149797.1"/>
    </source>
</evidence>
<reference evidence="4" key="1">
    <citation type="journal article" date="2023" name="Mol. Biol. Evol.">
        <title>Third-Generation Sequencing Reveals the Adaptive Role of the Epigenome in Three Deep-Sea Polychaetes.</title>
        <authorList>
            <person name="Perez M."/>
            <person name="Aroh O."/>
            <person name="Sun Y."/>
            <person name="Lan Y."/>
            <person name="Juniper S.K."/>
            <person name="Young C.R."/>
            <person name="Angers B."/>
            <person name="Qian P.Y."/>
        </authorList>
    </citation>
    <scope>NUCLEOTIDE SEQUENCE</scope>
    <source>
        <strain evidence="4">P08H-3</strain>
    </source>
</reference>
<feature type="transmembrane region" description="Helical" evidence="2">
    <location>
        <begin position="327"/>
        <end position="349"/>
    </location>
</feature>
<keyword evidence="2" id="KW-0472">Membrane</keyword>
<dbReference type="PROSITE" id="PS50228">
    <property type="entry name" value="SUEL_LECTIN"/>
    <property type="match status" value="1"/>
</dbReference>
<name>A0AAD9MXU2_9ANNE</name>
<dbReference type="InterPro" id="IPR035914">
    <property type="entry name" value="Sperma_CUB_dom_sf"/>
</dbReference>
<keyword evidence="5" id="KW-1185">Reference proteome</keyword>
<feature type="region of interest" description="Disordered" evidence="1">
    <location>
        <begin position="488"/>
        <end position="514"/>
    </location>
</feature>
<keyword evidence="2" id="KW-0812">Transmembrane</keyword>
<feature type="domain" description="SUEL-type lectin" evidence="3">
    <location>
        <begin position="33"/>
        <end position="121"/>
    </location>
</feature>
<accession>A0AAD9MXU2</accession>
<evidence type="ECO:0000313" key="5">
    <source>
        <dbReference type="Proteomes" id="UP001208570"/>
    </source>
</evidence>
<protein>
    <recommendedName>
        <fullName evidence="3">SUEL-type lectin domain-containing protein</fullName>
    </recommendedName>
</protein>
<sequence length="514" mass="55741">MADIPVGKRIFNPNSRRTDITGKEYRRGGVQEYCEDEAFKAECDENEAIIIESAVYGRMHTGKCVTTGMRLGCYVDVLAQMDRRCSGRSSCEVLVTSLLHEGSKPCPLDFRSYLEASYSCMPVVQANKEGCFGQRPVKITATSGQISSLVTRQSGCGSIDNPWLIQAGNGQRLNFTLYDFSLYTRKAGADDVTSDAVCMVYAIIKESTGSETICGGRSRVSHVFASKTPTVEVRLVGNRKQTLDDAQFILKYEAVGCADPETPPGGWVKRRGQTAIIGCGGSDEKWTLSCDGHSWHGDVASCPYSSLAETDASRGLSRTQLPNSMSIVIVVGIALVVGLGILLIGLLCLKRQRLRASHHHYATPDKLPVGPMGPYGTNKGDPNAEYFVANSENDYYKTWQLQQRSRGGSVAPPSDYPEHVLGPPQTYRALSTDSSFSAQNSRYSEHLYESPKFDHRDDSFPEADVGGGGCGGGGGGHAKYFELDPESDVRTGMPRDVSACHATPKTDASSTKIV</sequence>
<dbReference type="Gene3D" id="2.60.120.290">
    <property type="entry name" value="Spermadhesin, CUB domain"/>
    <property type="match status" value="1"/>
</dbReference>
<dbReference type="Pfam" id="PF02140">
    <property type="entry name" value="SUEL_Lectin"/>
    <property type="match status" value="1"/>
</dbReference>
<dbReference type="SUPFAM" id="SSF49854">
    <property type="entry name" value="Spermadhesin, CUB domain"/>
    <property type="match status" value="1"/>
</dbReference>
<dbReference type="Gene3D" id="2.60.120.740">
    <property type="match status" value="1"/>
</dbReference>
<proteinExistence type="predicted"/>
<dbReference type="GO" id="GO:0030246">
    <property type="term" value="F:carbohydrate binding"/>
    <property type="evidence" value="ECO:0007669"/>
    <property type="project" value="InterPro"/>
</dbReference>
<dbReference type="Proteomes" id="UP001208570">
    <property type="component" value="Unassembled WGS sequence"/>
</dbReference>
<keyword evidence="2" id="KW-1133">Transmembrane helix</keyword>